<dbReference type="InterPro" id="IPR044643">
    <property type="entry name" value="TrpF_fam"/>
</dbReference>
<dbReference type="AlphaFoldDB" id="A0A9D1T699"/>
<dbReference type="PANTHER" id="PTHR42894:SF1">
    <property type="entry name" value="N-(5'-PHOSPHORIBOSYL)ANTHRANILATE ISOMERASE"/>
    <property type="match status" value="1"/>
</dbReference>
<comment type="caution">
    <text evidence="10">The sequence shown here is derived from an EMBL/GenBank/DDBJ whole genome shotgun (WGS) entry which is preliminary data.</text>
</comment>
<dbReference type="PANTHER" id="PTHR42894">
    <property type="entry name" value="N-(5'-PHOSPHORIBOSYL)ANTHRANILATE ISOMERASE"/>
    <property type="match status" value="1"/>
</dbReference>
<reference evidence="10" key="2">
    <citation type="journal article" date="2021" name="PeerJ">
        <title>Extensive microbial diversity within the chicken gut microbiome revealed by metagenomics and culture.</title>
        <authorList>
            <person name="Gilroy R."/>
            <person name="Ravi A."/>
            <person name="Getino M."/>
            <person name="Pursley I."/>
            <person name="Horton D.L."/>
            <person name="Alikhan N.F."/>
            <person name="Baker D."/>
            <person name="Gharbi K."/>
            <person name="Hall N."/>
            <person name="Watson M."/>
            <person name="Adriaenssens E.M."/>
            <person name="Foster-Nyarko E."/>
            <person name="Jarju S."/>
            <person name="Secka A."/>
            <person name="Antonio M."/>
            <person name="Oren A."/>
            <person name="Chaudhuri R.R."/>
            <person name="La Ragione R."/>
            <person name="Hildebrand F."/>
            <person name="Pallen M.J."/>
        </authorList>
    </citation>
    <scope>NUCLEOTIDE SEQUENCE</scope>
    <source>
        <strain evidence="10">ChiBcec2-4451</strain>
    </source>
</reference>
<keyword evidence="6" id="KW-0822">Tryptophan biosynthesis</keyword>
<evidence type="ECO:0000259" key="9">
    <source>
        <dbReference type="Pfam" id="PF00697"/>
    </source>
</evidence>
<accession>A0A9D1T699</accession>
<dbReference type="GO" id="GO:0000162">
    <property type="term" value="P:L-tryptophan biosynthetic process"/>
    <property type="evidence" value="ECO:0007669"/>
    <property type="project" value="UniProtKB-KW"/>
</dbReference>
<proteinExistence type="predicted"/>
<dbReference type="GO" id="GO:0004640">
    <property type="term" value="F:phosphoribosylanthranilate isomerase activity"/>
    <property type="evidence" value="ECO:0007669"/>
    <property type="project" value="UniProtKB-EC"/>
</dbReference>
<reference evidence="10" key="1">
    <citation type="submission" date="2020-10" db="EMBL/GenBank/DDBJ databases">
        <authorList>
            <person name="Gilroy R."/>
        </authorList>
    </citation>
    <scope>NUCLEOTIDE SEQUENCE</scope>
    <source>
        <strain evidence="10">ChiBcec2-4451</strain>
    </source>
</reference>
<evidence type="ECO:0000256" key="1">
    <source>
        <dbReference type="ARBA" id="ARBA00001164"/>
    </source>
</evidence>
<organism evidence="10 11">
    <name type="scientific">Candidatus Pullilachnospira stercoravium</name>
    <dbReference type="NCBI Taxonomy" id="2840913"/>
    <lineage>
        <taxon>Bacteria</taxon>
        <taxon>Bacillati</taxon>
        <taxon>Bacillota</taxon>
        <taxon>Clostridia</taxon>
        <taxon>Lachnospirales</taxon>
        <taxon>Lachnospiraceae</taxon>
        <taxon>Lachnospiraceae incertae sedis</taxon>
        <taxon>Candidatus Pullilachnospira</taxon>
    </lineage>
</organism>
<evidence type="ECO:0000313" key="10">
    <source>
        <dbReference type="EMBL" id="HIV13001.1"/>
    </source>
</evidence>
<dbReference type="EC" id="5.3.1.24" evidence="3"/>
<comment type="catalytic activity">
    <reaction evidence="1">
        <text>N-(5-phospho-beta-D-ribosyl)anthranilate = 1-(2-carboxyphenylamino)-1-deoxy-D-ribulose 5-phosphate</text>
        <dbReference type="Rhea" id="RHEA:21540"/>
        <dbReference type="ChEBI" id="CHEBI:18277"/>
        <dbReference type="ChEBI" id="CHEBI:58613"/>
        <dbReference type="EC" id="5.3.1.24"/>
    </reaction>
</comment>
<evidence type="ECO:0000256" key="2">
    <source>
        <dbReference type="ARBA" id="ARBA00004664"/>
    </source>
</evidence>
<dbReference type="Proteomes" id="UP000886723">
    <property type="component" value="Unassembled WGS sequence"/>
</dbReference>
<name>A0A9D1T699_9FIRM</name>
<keyword evidence="8" id="KW-0413">Isomerase</keyword>
<protein>
    <recommendedName>
        <fullName evidence="4">N-(5'-phosphoribosyl)anthranilate isomerase</fullName>
        <ecNumber evidence="3">5.3.1.24</ecNumber>
    </recommendedName>
</protein>
<comment type="pathway">
    <text evidence="2">Amino-acid biosynthesis; L-tryptophan biosynthesis; L-tryptophan from chorismate: step 3/5.</text>
</comment>
<dbReference type="SUPFAM" id="SSF51366">
    <property type="entry name" value="Ribulose-phoshate binding barrel"/>
    <property type="match status" value="1"/>
</dbReference>
<dbReference type="InterPro" id="IPR011060">
    <property type="entry name" value="RibuloseP-bd_barrel"/>
</dbReference>
<gene>
    <name evidence="10" type="ORF">IAA63_07675</name>
</gene>
<evidence type="ECO:0000256" key="6">
    <source>
        <dbReference type="ARBA" id="ARBA00022822"/>
    </source>
</evidence>
<evidence type="ECO:0000256" key="8">
    <source>
        <dbReference type="ARBA" id="ARBA00023235"/>
    </source>
</evidence>
<keyword evidence="7" id="KW-0057">Aromatic amino acid biosynthesis</keyword>
<evidence type="ECO:0000256" key="7">
    <source>
        <dbReference type="ARBA" id="ARBA00023141"/>
    </source>
</evidence>
<evidence type="ECO:0000256" key="4">
    <source>
        <dbReference type="ARBA" id="ARBA00022272"/>
    </source>
</evidence>
<dbReference type="Gene3D" id="3.20.20.70">
    <property type="entry name" value="Aldolase class I"/>
    <property type="match status" value="1"/>
</dbReference>
<dbReference type="Pfam" id="PF00697">
    <property type="entry name" value="PRAI"/>
    <property type="match status" value="1"/>
</dbReference>
<dbReference type="EMBL" id="DVON01000167">
    <property type="protein sequence ID" value="HIV13001.1"/>
    <property type="molecule type" value="Genomic_DNA"/>
</dbReference>
<dbReference type="InterPro" id="IPR013785">
    <property type="entry name" value="Aldolase_TIM"/>
</dbReference>
<dbReference type="InterPro" id="IPR001240">
    <property type="entry name" value="PRAI_dom"/>
</dbReference>
<feature type="domain" description="N-(5'phosphoribosyl) anthranilate isomerase (PRAI)" evidence="9">
    <location>
        <begin position="15"/>
        <end position="208"/>
    </location>
</feature>
<evidence type="ECO:0000313" key="11">
    <source>
        <dbReference type="Proteomes" id="UP000886723"/>
    </source>
</evidence>
<keyword evidence="5" id="KW-0028">Amino-acid biosynthesis</keyword>
<evidence type="ECO:0000256" key="5">
    <source>
        <dbReference type="ARBA" id="ARBA00022605"/>
    </source>
</evidence>
<evidence type="ECO:0000256" key="3">
    <source>
        <dbReference type="ARBA" id="ARBA00012572"/>
    </source>
</evidence>
<sequence>MRKVKDAGTRKTKIKVSGLARLCDVEWINRIKPDYAAFIFFDSYYRVGMDQAEHLRKKLAPEIQTVGSFSCLSCWLIAELLGSGMIDAAHIHGDCTPEEMEQLRRMTDKPLIKTIYIESPESIRKAQEYPVDYLMYDCRDDREEGREQYLKMLFEYGPQKREFFLSDRLCSMHLKETIQSMKPYGININSPIEKRMKRDPGQIQQLVREVRELEAV</sequence>